<gene>
    <name evidence="2" type="ORF">LIER_33558</name>
</gene>
<dbReference type="SUPFAM" id="SSF53098">
    <property type="entry name" value="Ribonuclease H-like"/>
    <property type="match status" value="1"/>
</dbReference>
<dbReference type="InterPro" id="IPR001584">
    <property type="entry name" value="Integrase_cat-core"/>
</dbReference>
<proteinExistence type="predicted"/>
<sequence length="247" mass="27646">MAEIPPKDPVNGSKYKMDDPLYLHSSDHSSMVLVSDLLTGAGFMNSPLIKQTLSLACKGIIIALLQEENTFKQCVKVNATLISCILNAMSKDLARGFAYATDAYILWEEIKVQYDGCVGPRLYEIKRAIYSVKQGKDSIAGFYNKIKGSQILLYGPIPNLAKTYGMISNVEKQKRLNVLDPLDVSAMQPAVRQFNKKIKRIMTDNGAEFLHIDFQNLISSQEILNSKSCVYTPQQNGVVEMKYQHLL</sequence>
<dbReference type="PANTHER" id="PTHR37610:SF40">
    <property type="entry name" value="OS01G0909600 PROTEIN"/>
    <property type="match status" value="1"/>
</dbReference>
<keyword evidence="3" id="KW-1185">Reference proteome</keyword>
<dbReference type="PANTHER" id="PTHR37610">
    <property type="entry name" value="CCHC-TYPE DOMAIN-CONTAINING PROTEIN"/>
    <property type="match status" value="1"/>
</dbReference>
<name>A0AAV3S0A3_LITER</name>
<organism evidence="2 3">
    <name type="scientific">Lithospermum erythrorhizon</name>
    <name type="common">Purple gromwell</name>
    <name type="synonym">Lithospermum officinale var. erythrorhizon</name>
    <dbReference type="NCBI Taxonomy" id="34254"/>
    <lineage>
        <taxon>Eukaryota</taxon>
        <taxon>Viridiplantae</taxon>
        <taxon>Streptophyta</taxon>
        <taxon>Embryophyta</taxon>
        <taxon>Tracheophyta</taxon>
        <taxon>Spermatophyta</taxon>
        <taxon>Magnoliopsida</taxon>
        <taxon>eudicotyledons</taxon>
        <taxon>Gunneridae</taxon>
        <taxon>Pentapetalae</taxon>
        <taxon>asterids</taxon>
        <taxon>lamiids</taxon>
        <taxon>Boraginales</taxon>
        <taxon>Boraginaceae</taxon>
        <taxon>Boraginoideae</taxon>
        <taxon>Lithospermeae</taxon>
        <taxon>Lithospermum</taxon>
    </lineage>
</organism>
<dbReference type="EMBL" id="BAABME010013524">
    <property type="protein sequence ID" value="GAA0186270.1"/>
    <property type="molecule type" value="Genomic_DNA"/>
</dbReference>
<dbReference type="GO" id="GO:0003676">
    <property type="term" value="F:nucleic acid binding"/>
    <property type="evidence" value="ECO:0007669"/>
    <property type="project" value="InterPro"/>
</dbReference>
<accession>A0AAV3S0A3</accession>
<dbReference type="GO" id="GO:0015074">
    <property type="term" value="P:DNA integration"/>
    <property type="evidence" value="ECO:0007669"/>
    <property type="project" value="InterPro"/>
</dbReference>
<dbReference type="InterPro" id="IPR012337">
    <property type="entry name" value="RNaseH-like_sf"/>
</dbReference>
<evidence type="ECO:0000313" key="3">
    <source>
        <dbReference type="Proteomes" id="UP001454036"/>
    </source>
</evidence>
<dbReference type="InterPro" id="IPR036397">
    <property type="entry name" value="RNaseH_sf"/>
</dbReference>
<dbReference type="AlphaFoldDB" id="A0AAV3S0A3"/>
<comment type="caution">
    <text evidence="2">The sequence shown here is derived from an EMBL/GenBank/DDBJ whole genome shotgun (WGS) entry which is preliminary data.</text>
</comment>
<dbReference type="PROSITE" id="PS50994">
    <property type="entry name" value="INTEGRASE"/>
    <property type="match status" value="1"/>
</dbReference>
<feature type="domain" description="Integrase catalytic" evidence="1">
    <location>
        <begin position="184"/>
        <end position="247"/>
    </location>
</feature>
<reference evidence="2 3" key="1">
    <citation type="submission" date="2024-01" db="EMBL/GenBank/DDBJ databases">
        <title>The complete chloroplast genome sequence of Lithospermum erythrorhizon: insights into the phylogenetic relationship among Boraginaceae species and the maternal lineages of purple gromwells.</title>
        <authorList>
            <person name="Okada T."/>
            <person name="Watanabe K."/>
        </authorList>
    </citation>
    <scope>NUCLEOTIDE SEQUENCE [LARGE SCALE GENOMIC DNA]</scope>
</reference>
<dbReference type="Gene3D" id="3.30.420.10">
    <property type="entry name" value="Ribonuclease H-like superfamily/Ribonuclease H"/>
    <property type="match status" value="1"/>
</dbReference>
<evidence type="ECO:0000259" key="1">
    <source>
        <dbReference type="PROSITE" id="PS50994"/>
    </source>
</evidence>
<protein>
    <recommendedName>
        <fullName evidence="1">Integrase catalytic domain-containing protein</fullName>
    </recommendedName>
</protein>
<dbReference type="Proteomes" id="UP001454036">
    <property type="component" value="Unassembled WGS sequence"/>
</dbReference>
<evidence type="ECO:0000313" key="2">
    <source>
        <dbReference type="EMBL" id="GAA0186270.1"/>
    </source>
</evidence>